<dbReference type="InParanoid" id="W5MEQ3"/>
<organism evidence="2 3">
    <name type="scientific">Lepisosteus oculatus</name>
    <name type="common">Spotted gar</name>
    <dbReference type="NCBI Taxonomy" id="7918"/>
    <lineage>
        <taxon>Eukaryota</taxon>
        <taxon>Metazoa</taxon>
        <taxon>Chordata</taxon>
        <taxon>Craniata</taxon>
        <taxon>Vertebrata</taxon>
        <taxon>Euteleostomi</taxon>
        <taxon>Actinopterygii</taxon>
        <taxon>Neopterygii</taxon>
        <taxon>Holostei</taxon>
        <taxon>Semionotiformes</taxon>
        <taxon>Lepisosteidae</taxon>
        <taxon>Lepisosteus</taxon>
    </lineage>
</organism>
<evidence type="ECO:0008006" key="4">
    <source>
        <dbReference type="Google" id="ProtNLM"/>
    </source>
</evidence>
<dbReference type="eggNOG" id="ENOG502QPMD">
    <property type="taxonomic scope" value="Eukaryota"/>
</dbReference>
<protein>
    <recommendedName>
        <fullName evidence="4">Nuclear fragile X mental retardation-interacting protein 2</fullName>
    </recommendedName>
</protein>
<accession>W5MEQ3</accession>
<sequence>MSAVKTGASAAFANGPVSAEAACCSPAGPLLGAACPETPAPAVPAGENVASSPDSSGGSGEPRKPGLFVYPLTPAHMQAALPSARPVDVPSQQKALGDIFQNQWGLSFINEPSAGPEGAPGRPAVGGGGAAEVTFQGQCAARGAEAPGLDRPTLPKASDLDKRTSPHSLASVFKTCPPAPAAEGGAPLQPLVPDPQKGEAGSPGAIEFASAKDLGAESPQASPANPVLTAAKEQGQTKACDRSSSWGSFDLKAAVIYHTKEMEYILTLQKQDPKRVVVYDESKDRPDQ</sequence>
<dbReference type="Pfam" id="PF15293">
    <property type="entry name" value="NUFIP2"/>
    <property type="match status" value="1"/>
</dbReference>
<dbReference type="PROSITE" id="PS51257">
    <property type="entry name" value="PROKAR_LIPOPROTEIN"/>
    <property type="match status" value="1"/>
</dbReference>
<dbReference type="GO" id="GO:0003723">
    <property type="term" value="F:RNA binding"/>
    <property type="evidence" value="ECO:0007669"/>
    <property type="project" value="InterPro"/>
</dbReference>
<dbReference type="HOGENOM" id="CLU_966304_0_0_1"/>
<proteinExistence type="predicted"/>
<dbReference type="Bgee" id="ENSLOCG00000005684">
    <property type="expression patterns" value="Expressed in camera-type eye and 12 other cell types or tissues"/>
</dbReference>
<evidence type="ECO:0000313" key="3">
    <source>
        <dbReference type="Proteomes" id="UP000018468"/>
    </source>
</evidence>
<dbReference type="AlphaFoldDB" id="W5MEQ3"/>
<reference evidence="3" key="1">
    <citation type="submission" date="2011-12" db="EMBL/GenBank/DDBJ databases">
        <title>The Draft Genome of Lepisosteus oculatus.</title>
        <authorList>
            <consortium name="The Broad Institute Genome Assembly &amp; Analysis Group"/>
            <consortium name="Computational R&amp;D Group"/>
            <consortium name="and Sequencing Platform"/>
            <person name="Di Palma F."/>
            <person name="Alfoldi J."/>
            <person name="Johnson J."/>
            <person name="Berlin A."/>
            <person name="Gnerre S."/>
            <person name="Jaffe D."/>
            <person name="MacCallum I."/>
            <person name="Young S."/>
            <person name="Walker B.J."/>
            <person name="Lander E.S."/>
            <person name="Lindblad-Toh K."/>
        </authorList>
    </citation>
    <scope>NUCLEOTIDE SEQUENCE [LARGE SCALE GENOMIC DNA]</scope>
</reference>
<feature type="region of interest" description="Disordered" evidence="1">
    <location>
        <begin position="34"/>
        <end position="69"/>
    </location>
</feature>
<dbReference type="InterPro" id="IPR032747">
    <property type="entry name" value="NUFIP2"/>
</dbReference>
<reference evidence="2" key="2">
    <citation type="submission" date="2025-08" db="UniProtKB">
        <authorList>
            <consortium name="Ensembl"/>
        </authorList>
    </citation>
    <scope>IDENTIFICATION</scope>
</reference>
<dbReference type="PANTHER" id="PTHR28333:SF2">
    <property type="entry name" value="FMR1-INTERACTING PROTEIN NUFIP2"/>
    <property type="match status" value="1"/>
</dbReference>
<dbReference type="EMBL" id="AHAT01005817">
    <property type="status" value="NOT_ANNOTATED_CDS"/>
    <property type="molecule type" value="Genomic_DNA"/>
</dbReference>
<evidence type="ECO:0000256" key="1">
    <source>
        <dbReference type="SAM" id="MobiDB-lite"/>
    </source>
</evidence>
<evidence type="ECO:0000313" key="2">
    <source>
        <dbReference type="Ensembl" id="ENSLOCP00000006862.1"/>
    </source>
</evidence>
<keyword evidence="3" id="KW-1185">Reference proteome</keyword>
<reference evidence="2" key="3">
    <citation type="submission" date="2025-09" db="UniProtKB">
        <authorList>
            <consortium name="Ensembl"/>
        </authorList>
    </citation>
    <scope>IDENTIFICATION</scope>
</reference>
<dbReference type="Ensembl" id="ENSLOCT00000006870.1">
    <property type="protein sequence ID" value="ENSLOCP00000006862.1"/>
    <property type="gene ID" value="ENSLOCG00000005684.1"/>
</dbReference>
<feature type="region of interest" description="Disordered" evidence="1">
    <location>
        <begin position="143"/>
        <end position="204"/>
    </location>
</feature>
<dbReference type="STRING" id="7918.ENSLOCP00000006862"/>
<dbReference type="Proteomes" id="UP000018468">
    <property type="component" value="Linkage group LG22"/>
</dbReference>
<dbReference type="PANTHER" id="PTHR28333">
    <property type="entry name" value="NUCLEAR FRAGILE X MENTAL RETARDATION-INTERACTING PROTEIN 2"/>
    <property type="match status" value="1"/>
</dbReference>
<name>W5MEQ3_LEPOC</name>